<dbReference type="InterPro" id="IPR011010">
    <property type="entry name" value="DNA_brk_join_enz"/>
</dbReference>
<dbReference type="PROSITE" id="PS51898">
    <property type="entry name" value="TYR_RECOMBINASE"/>
    <property type="match status" value="1"/>
</dbReference>
<dbReference type="GO" id="GO:0015074">
    <property type="term" value="P:DNA integration"/>
    <property type="evidence" value="ECO:0007669"/>
    <property type="project" value="UniProtKB-KW"/>
</dbReference>
<evidence type="ECO:0000259" key="5">
    <source>
        <dbReference type="PROSITE" id="PS51900"/>
    </source>
</evidence>
<dbReference type="AlphaFoldDB" id="A0AA48RFB3"/>
<evidence type="ECO:0008006" key="8">
    <source>
        <dbReference type="Google" id="ProtNLM"/>
    </source>
</evidence>
<dbReference type="Pfam" id="PF00589">
    <property type="entry name" value="Phage_integrase"/>
    <property type="match status" value="1"/>
</dbReference>
<dbReference type="PANTHER" id="PTHR30349:SF90">
    <property type="entry name" value="TYROSINE RECOMBINASE XERD"/>
    <property type="match status" value="1"/>
</dbReference>
<reference evidence="7" key="1">
    <citation type="submission" date="2023-07" db="EMBL/GenBank/DDBJ databases">
        <authorList>
            <person name="Pelsma A.J. K."/>
        </authorList>
    </citation>
    <scope>NUCLEOTIDE SEQUENCE</scope>
</reference>
<dbReference type="GO" id="GO:0003677">
    <property type="term" value="F:DNA binding"/>
    <property type="evidence" value="ECO:0007669"/>
    <property type="project" value="UniProtKB-KW"/>
</dbReference>
<feature type="domain" description="Core-binding (CB)" evidence="5">
    <location>
        <begin position="4"/>
        <end position="97"/>
    </location>
</feature>
<dbReference type="EMBL" id="OY288114">
    <property type="protein sequence ID" value="CAJ0874130.1"/>
    <property type="molecule type" value="Genomic_DNA"/>
</dbReference>
<dbReference type="GO" id="GO:0006310">
    <property type="term" value="P:DNA recombination"/>
    <property type="evidence" value="ECO:0007669"/>
    <property type="project" value="UniProtKB-KW"/>
</dbReference>
<dbReference type="SUPFAM" id="SSF56349">
    <property type="entry name" value="DNA breaking-rejoining enzymes"/>
    <property type="match status" value="1"/>
</dbReference>
<protein>
    <recommendedName>
        <fullName evidence="8">Integrase</fullName>
    </recommendedName>
</protein>
<dbReference type="PROSITE" id="PS51900">
    <property type="entry name" value="CB"/>
    <property type="match status" value="1"/>
</dbReference>
<dbReference type="InterPro" id="IPR044068">
    <property type="entry name" value="CB"/>
</dbReference>
<evidence type="ECO:0000256" key="2">
    <source>
        <dbReference type="ARBA" id="ARBA00023125"/>
    </source>
</evidence>
<organism evidence="7">
    <name type="scientific">freshwater sediment metagenome</name>
    <dbReference type="NCBI Taxonomy" id="556182"/>
    <lineage>
        <taxon>unclassified sequences</taxon>
        <taxon>metagenomes</taxon>
        <taxon>ecological metagenomes</taxon>
    </lineage>
</organism>
<evidence type="ECO:0000256" key="1">
    <source>
        <dbReference type="ARBA" id="ARBA00022908"/>
    </source>
</evidence>
<keyword evidence="3" id="KW-0233">DNA recombination</keyword>
<dbReference type="Pfam" id="PF02899">
    <property type="entry name" value="Phage_int_SAM_1"/>
    <property type="match status" value="1"/>
</dbReference>
<dbReference type="PANTHER" id="PTHR30349">
    <property type="entry name" value="PHAGE INTEGRASE-RELATED"/>
    <property type="match status" value="1"/>
</dbReference>
<sequence>MKAHPLPPYLQRFFTERLGAQLKASPNTVASYRDTFRLLLRYAADRLRRPPTNLQVADIDAELVGSFLADIETTRGNAARSRNTRLSAIRSFFNYVAVNEPQLLHHCQRVLAMPAKRHEKRTIDYLTRAETEAVIAAPDLSTWHGRRDRALLALALQTGLRVSELIGLRRDDIVLNAGAHVRCMGKGRKERATPIRKDCVRVLRSWLSERRGAPNDPLFVSNRNGPLSRDAVEKIVRTHVRAAAKNCPTLDKKRVTPHVLRHSAAMQLLQNGVDRTVIALWLGHESVETTQMYIHADITLKERAMARTQSVKTPLGRYRPDDKLLAFLEAL</sequence>
<keyword evidence="2" id="KW-0238">DNA-binding</keyword>
<gene>
    <name evidence="6" type="ORF">AMST5_02572</name>
    <name evidence="7" type="ORF">AMST5_03353</name>
</gene>
<dbReference type="EMBL" id="OY288114">
    <property type="protein sequence ID" value="CAJ0882609.1"/>
    <property type="molecule type" value="Genomic_DNA"/>
</dbReference>
<dbReference type="Gene3D" id="1.10.150.130">
    <property type="match status" value="1"/>
</dbReference>
<name>A0AA48RFB3_9ZZZZ</name>
<accession>A0AA48RFB3</accession>
<dbReference type="InterPro" id="IPR013762">
    <property type="entry name" value="Integrase-like_cat_sf"/>
</dbReference>
<proteinExistence type="predicted"/>
<evidence type="ECO:0000259" key="4">
    <source>
        <dbReference type="PROSITE" id="PS51898"/>
    </source>
</evidence>
<evidence type="ECO:0000313" key="7">
    <source>
        <dbReference type="EMBL" id="CAJ0882609.1"/>
    </source>
</evidence>
<evidence type="ECO:0000313" key="6">
    <source>
        <dbReference type="EMBL" id="CAJ0874130.1"/>
    </source>
</evidence>
<dbReference type="InterPro" id="IPR010998">
    <property type="entry name" value="Integrase_recombinase_N"/>
</dbReference>
<feature type="domain" description="Tyr recombinase" evidence="4">
    <location>
        <begin position="121"/>
        <end position="306"/>
    </location>
</feature>
<dbReference type="InterPro" id="IPR004107">
    <property type="entry name" value="Integrase_SAM-like_N"/>
</dbReference>
<evidence type="ECO:0000256" key="3">
    <source>
        <dbReference type="ARBA" id="ARBA00023172"/>
    </source>
</evidence>
<dbReference type="Gene3D" id="1.10.443.10">
    <property type="entry name" value="Intergrase catalytic core"/>
    <property type="match status" value="1"/>
</dbReference>
<dbReference type="InterPro" id="IPR002104">
    <property type="entry name" value="Integrase_catalytic"/>
</dbReference>
<dbReference type="InterPro" id="IPR050090">
    <property type="entry name" value="Tyrosine_recombinase_XerCD"/>
</dbReference>
<keyword evidence="1" id="KW-0229">DNA integration</keyword>